<evidence type="ECO:0000256" key="10">
    <source>
        <dbReference type="ARBA" id="ARBA00023136"/>
    </source>
</evidence>
<evidence type="ECO:0000256" key="3">
    <source>
        <dbReference type="ARBA" id="ARBA00012438"/>
    </source>
</evidence>
<dbReference type="PANTHER" id="PTHR45436:SF5">
    <property type="entry name" value="SENSOR HISTIDINE KINASE TRCS"/>
    <property type="match status" value="1"/>
</dbReference>
<dbReference type="GO" id="GO:0000155">
    <property type="term" value="F:phosphorelay sensor kinase activity"/>
    <property type="evidence" value="ECO:0007669"/>
    <property type="project" value="InterPro"/>
</dbReference>
<feature type="transmembrane region" description="Helical" evidence="11">
    <location>
        <begin position="173"/>
        <end position="194"/>
    </location>
</feature>
<dbReference type="EMBL" id="RJKM01000001">
    <property type="protein sequence ID" value="ROP37005.1"/>
    <property type="molecule type" value="Genomic_DNA"/>
</dbReference>
<dbReference type="Pfam" id="PF00512">
    <property type="entry name" value="HisKA"/>
    <property type="match status" value="1"/>
</dbReference>
<dbReference type="Gene3D" id="1.10.287.130">
    <property type="match status" value="1"/>
</dbReference>
<evidence type="ECO:0000256" key="11">
    <source>
        <dbReference type="SAM" id="Phobius"/>
    </source>
</evidence>
<gene>
    <name evidence="14" type="ORF">EDD40_2289</name>
</gene>
<dbReference type="AlphaFoldDB" id="A0A3N1H3C8"/>
<evidence type="ECO:0000256" key="7">
    <source>
        <dbReference type="ARBA" id="ARBA00022777"/>
    </source>
</evidence>
<dbReference type="EC" id="2.7.13.3" evidence="3"/>
<dbReference type="GO" id="GO:0005886">
    <property type="term" value="C:plasma membrane"/>
    <property type="evidence" value="ECO:0007669"/>
    <property type="project" value="UniProtKB-SubCell"/>
</dbReference>
<evidence type="ECO:0000256" key="6">
    <source>
        <dbReference type="ARBA" id="ARBA00022692"/>
    </source>
</evidence>
<dbReference type="PROSITE" id="PS50109">
    <property type="entry name" value="HIS_KIN"/>
    <property type="match status" value="1"/>
</dbReference>
<reference evidence="14 15" key="1">
    <citation type="submission" date="2018-11" db="EMBL/GenBank/DDBJ databases">
        <title>Sequencing the genomes of 1000 actinobacteria strains.</title>
        <authorList>
            <person name="Klenk H.-P."/>
        </authorList>
    </citation>
    <scope>NUCLEOTIDE SEQUENCE [LARGE SCALE GENOMIC DNA]</scope>
    <source>
        <strain evidence="14 15">DSM 44231</strain>
    </source>
</reference>
<dbReference type="PROSITE" id="PS50885">
    <property type="entry name" value="HAMP"/>
    <property type="match status" value="1"/>
</dbReference>
<evidence type="ECO:0000259" key="12">
    <source>
        <dbReference type="PROSITE" id="PS50109"/>
    </source>
</evidence>
<feature type="transmembrane region" description="Helical" evidence="11">
    <location>
        <begin position="12"/>
        <end position="34"/>
    </location>
</feature>
<evidence type="ECO:0000256" key="2">
    <source>
        <dbReference type="ARBA" id="ARBA00004236"/>
    </source>
</evidence>
<comment type="caution">
    <text evidence="14">The sequence shown here is derived from an EMBL/GenBank/DDBJ whole genome shotgun (WGS) entry which is preliminary data.</text>
</comment>
<dbReference type="Gene3D" id="6.10.340.10">
    <property type="match status" value="1"/>
</dbReference>
<dbReference type="InterPro" id="IPR050428">
    <property type="entry name" value="TCS_sensor_his_kinase"/>
</dbReference>
<organism evidence="14 15">
    <name type="scientific">Saccharothrix texasensis</name>
    <dbReference type="NCBI Taxonomy" id="103734"/>
    <lineage>
        <taxon>Bacteria</taxon>
        <taxon>Bacillati</taxon>
        <taxon>Actinomycetota</taxon>
        <taxon>Actinomycetes</taxon>
        <taxon>Pseudonocardiales</taxon>
        <taxon>Pseudonocardiaceae</taxon>
        <taxon>Saccharothrix</taxon>
    </lineage>
</organism>
<dbReference type="InterPro" id="IPR003661">
    <property type="entry name" value="HisK_dim/P_dom"/>
</dbReference>
<dbReference type="CDD" id="cd00082">
    <property type="entry name" value="HisKA"/>
    <property type="match status" value="1"/>
</dbReference>
<keyword evidence="9" id="KW-0902">Two-component regulatory system</keyword>
<dbReference type="SMART" id="SM00387">
    <property type="entry name" value="HATPase_c"/>
    <property type="match status" value="1"/>
</dbReference>
<evidence type="ECO:0000313" key="14">
    <source>
        <dbReference type="EMBL" id="ROP37005.1"/>
    </source>
</evidence>
<dbReference type="SMART" id="SM00304">
    <property type="entry name" value="HAMP"/>
    <property type="match status" value="1"/>
</dbReference>
<dbReference type="PRINTS" id="PR00344">
    <property type="entry name" value="BCTRLSENSOR"/>
</dbReference>
<evidence type="ECO:0000259" key="13">
    <source>
        <dbReference type="PROSITE" id="PS50885"/>
    </source>
</evidence>
<keyword evidence="15" id="KW-1185">Reference proteome</keyword>
<dbReference type="SUPFAM" id="SSF55874">
    <property type="entry name" value="ATPase domain of HSP90 chaperone/DNA topoisomerase II/histidine kinase"/>
    <property type="match status" value="1"/>
</dbReference>
<dbReference type="CDD" id="cd00075">
    <property type="entry name" value="HATPase"/>
    <property type="match status" value="1"/>
</dbReference>
<evidence type="ECO:0000256" key="4">
    <source>
        <dbReference type="ARBA" id="ARBA00022553"/>
    </source>
</evidence>
<evidence type="ECO:0000256" key="5">
    <source>
        <dbReference type="ARBA" id="ARBA00022679"/>
    </source>
</evidence>
<keyword evidence="4" id="KW-0597">Phosphoprotein</keyword>
<dbReference type="SMART" id="SM00388">
    <property type="entry name" value="HisKA"/>
    <property type="match status" value="1"/>
</dbReference>
<dbReference type="SUPFAM" id="SSF158472">
    <property type="entry name" value="HAMP domain-like"/>
    <property type="match status" value="1"/>
</dbReference>
<keyword evidence="10 11" id="KW-0472">Membrane</keyword>
<dbReference type="InterPro" id="IPR003594">
    <property type="entry name" value="HATPase_dom"/>
</dbReference>
<dbReference type="InterPro" id="IPR004358">
    <property type="entry name" value="Sig_transdc_His_kin-like_C"/>
</dbReference>
<evidence type="ECO:0000256" key="1">
    <source>
        <dbReference type="ARBA" id="ARBA00000085"/>
    </source>
</evidence>
<name>A0A3N1H3C8_9PSEU</name>
<proteinExistence type="predicted"/>
<dbReference type="SUPFAM" id="SSF47384">
    <property type="entry name" value="Homodimeric domain of signal transducing histidine kinase"/>
    <property type="match status" value="1"/>
</dbReference>
<dbReference type="Pfam" id="PF00672">
    <property type="entry name" value="HAMP"/>
    <property type="match status" value="1"/>
</dbReference>
<dbReference type="Pfam" id="PF02518">
    <property type="entry name" value="HATPase_c"/>
    <property type="match status" value="1"/>
</dbReference>
<dbReference type="PANTHER" id="PTHR45436">
    <property type="entry name" value="SENSOR HISTIDINE KINASE YKOH"/>
    <property type="match status" value="1"/>
</dbReference>
<dbReference type="InterPro" id="IPR003660">
    <property type="entry name" value="HAMP_dom"/>
</dbReference>
<keyword evidence="6 11" id="KW-0812">Transmembrane</keyword>
<accession>A0A3N1H3C8</accession>
<feature type="domain" description="Histidine kinase" evidence="12">
    <location>
        <begin position="257"/>
        <end position="467"/>
    </location>
</feature>
<dbReference type="Proteomes" id="UP000268727">
    <property type="component" value="Unassembled WGS sequence"/>
</dbReference>
<evidence type="ECO:0000256" key="8">
    <source>
        <dbReference type="ARBA" id="ARBA00022989"/>
    </source>
</evidence>
<dbReference type="InterPro" id="IPR036097">
    <property type="entry name" value="HisK_dim/P_sf"/>
</dbReference>
<protein>
    <recommendedName>
        <fullName evidence="3">histidine kinase</fullName>
        <ecNumber evidence="3">2.7.13.3</ecNumber>
    </recommendedName>
</protein>
<evidence type="ECO:0000313" key="15">
    <source>
        <dbReference type="Proteomes" id="UP000268727"/>
    </source>
</evidence>
<dbReference type="CDD" id="cd06225">
    <property type="entry name" value="HAMP"/>
    <property type="match status" value="1"/>
</dbReference>
<dbReference type="RefSeq" id="WP_246037607.1">
    <property type="nucleotide sequence ID" value="NZ_RJKM01000001.1"/>
</dbReference>
<sequence>MSRFRSLRFGVTVVATVVIALPLLGIAAVASVFLRDQAMRFDTAANKITVICLSGSLSADASGAANRRTSGTVSLGEECAVGEHEIAITSKRIGDHSVPGLADTDRVVFYEARYSSAAEIPQLSLWPFTDPLAIDARQLTDTGETSPSRPAAGLSQWWRDDLVAAQATLNGRVLGLVGGALLLTGLFAFVVWFATGRVLRPVEAIRREVADITGHDLSRRVPVPGTRNEIARLAGTVNTTLDRLQAAVEENRRFVADASHELRSPIAALRAELEIAHAHPDLTGWRAVVDGALQDTFRLQHLADDLLTLARLDHAPATASTEPVDLAGLVRAETDRHRSRHAVTTEVADRPVHVRGSRALLARLLGNLLDNAERHAGTRIAVRLAVVDQVALLDVVDDGPGIPPEDRERVFERFTRLDDARTRETGGAGLGLPIARRIARLHRGTLDVSDAPDHDGARFTAVLPLDPA</sequence>
<dbReference type="InterPro" id="IPR036890">
    <property type="entry name" value="HATPase_C_sf"/>
</dbReference>
<dbReference type="Gene3D" id="3.30.565.10">
    <property type="entry name" value="Histidine kinase-like ATPase, C-terminal domain"/>
    <property type="match status" value="1"/>
</dbReference>
<dbReference type="InterPro" id="IPR005467">
    <property type="entry name" value="His_kinase_dom"/>
</dbReference>
<comment type="catalytic activity">
    <reaction evidence="1">
        <text>ATP + protein L-histidine = ADP + protein N-phospho-L-histidine.</text>
        <dbReference type="EC" id="2.7.13.3"/>
    </reaction>
</comment>
<keyword evidence="7 14" id="KW-0418">Kinase</keyword>
<keyword evidence="5" id="KW-0808">Transferase</keyword>
<keyword evidence="8 11" id="KW-1133">Transmembrane helix</keyword>
<feature type="domain" description="HAMP" evidence="13">
    <location>
        <begin position="196"/>
        <end position="249"/>
    </location>
</feature>
<evidence type="ECO:0000256" key="9">
    <source>
        <dbReference type="ARBA" id="ARBA00023012"/>
    </source>
</evidence>
<comment type="subcellular location">
    <subcellularLocation>
        <location evidence="2">Cell membrane</location>
    </subcellularLocation>
</comment>